<reference evidence="3 4" key="1">
    <citation type="journal article" date="2018" name="PLoS Genet.">
        <title>Population sequencing reveals clonal diversity and ancestral inbreeding in the grapevine cultivar Chardonnay.</title>
        <authorList>
            <person name="Roach M.J."/>
            <person name="Johnson D.L."/>
            <person name="Bohlmann J."/>
            <person name="van Vuuren H.J."/>
            <person name="Jones S.J."/>
            <person name="Pretorius I.S."/>
            <person name="Schmidt S.A."/>
            <person name="Borneman A.R."/>
        </authorList>
    </citation>
    <scope>NUCLEOTIDE SEQUENCE [LARGE SCALE GENOMIC DNA]</scope>
    <source>
        <strain evidence="4">cv. Chardonnay</strain>
        <tissue evidence="3">Leaf</tissue>
    </source>
</reference>
<dbReference type="SUPFAM" id="SSF49785">
    <property type="entry name" value="Galactose-binding domain-like"/>
    <property type="match status" value="1"/>
</dbReference>
<evidence type="ECO:0000259" key="2">
    <source>
        <dbReference type="PROSITE" id="PS51532"/>
    </source>
</evidence>
<comment type="similarity">
    <text evidence="1">Belongs to the PITHD1 family.</text>
</comment>
<dbReference type="PANTHER" id="PTHR12175">
    <property type="entry name" value="AD039 HT014 THIOREDOXIN FAMILY TRP26"/>
    <property type="match status" value="1"/>
</dbReference>
<proteinExistence type="inferred from homology"/>
<dbReference type="EMBL" id="QGNW01001514">
    <property type="protein sequence ID" value="RVW38104.1"/>
    <property type="molecule type" value="Genomic_DNA"/>
</dbReference>
<feature type="domain" description="PITH" evidence="2">
    <location>
        <begin position="17"/>
        <end position="108"/>
    </location>
</feature>
<name>A0A438DRL1_VITVI</name>
<dbReference type="PANTHER" id="PTHR12175:SF5">
    <property type="entry name" value="OS03G0795500 PROTEIN"/>
    <property type="match status" value="1"/>
</dbReference>
<dbReference type="AlphaFoldDB" id="A0A438DRL1"/>
<evidence type="ECO:0000313" key="3">
    <source>
        <dbReference type="EMBL" id="RVW38104.1"/>
    </source>
</evidence>
<evidence type="ECO:0000256" key="1">
    <source>
        <dbReference type="ARBA" id="ARBA00025788"/>
    </source>
</evidence>
<dbReference type="InterPro" id="IPR037047">
    <property type="entry name" value="PITH_dom_sf"/>
</dbReference>
<dbReference type="Gene3D" id="2.60.120.470">
    <property type="entry name" value="PITH domain"/>
    <property type="match status" value="1"/>
</dbReference>
<accession>A0A438DRL1</accession>
<dbReference type="Pfam" id="PF06201">
    <property type="entry name" value="PITH"/>
    <property type="match status" value="1"/>
</dbReference>
<protein>
    <submittedName>
        <fullName evidence="3">PITH domain-containing protein</fullName>
    </submittedName>
</protein>
<sequence length="108" mass="11977">MSAESATAIQRNQAKLYSDYMTSDQADLLDFIDWTGVECLNQSTSQSLANALKQGYREDDGLHLESDADEQLLIYIPFTQVIKLHSIAIKGPEEEGEHKPSASLCIKS</sequence>
<evidence type="ECO:0000313" key="4">
    <source>
        <dbReference type="Proteomes" id="UP000288805"/>
    </source>
</evidence>
<dbReference type="GO" id="GO:0005737">
    <property type="term" value="C:cytoplasm"/>
    <property type="evidence" value="ECO:0007669"/>
    <property type="project" value="UniProtKB-ARBA"/>
</dbReference>
<dbReference type="InterPro" id="IPR045099">
    <property type="entry name" value="PITH1-like"/>
</dbReference>
<dbReference type="InterPro" id="IPR008979">
    <property type="entry name" value="Galactose-bd-like_sf"/>
</dbReference>
<dbReference type="Proteomes" id="UP000288805">
    <property type="component" value="Unassembled WGS sequence"/>
</dbReference>
<dbReference type="InterPro" id="IPR010400">
    <property type="entry name" value="PITH_dom"/>
</dbReference>
<dbReference type="PROSITE" id="PS51532">
    <property type="entry name" value="PITH"/>
    <property type="match status" value="1"/>
</dbReference>
<gene>
    <name evidence="3" type="primary">VvCHDh000784_2</name>
    <name evidence="3" type="ORF">CK203_095123</name>
</gene>
<comment type="caution">
    <text evidence="3">The sequence shown here is derived from an EMBL/GenBank/DDBJ whole genome shotgun (WGS) entry which is preliminary data.</text>
</comment>
<organism evidence="3 4">
    <name type="scientific">Vitis vinifera</name>
    <name type="common">Grape</name>
    <dbReference type="NCBI Taxonomy" id="29760"/>
    <lineage>
        <taxon>Eukaryota</taxon>
        <taxon>Viridiplantae</taxon>
        <taxon>Streptophyta</taxon>
        <taxon>Embryophyta</taxon>
        <taxon>Tracheophyta</taxon>
        <taxon>Spermatophyta</taxon>
        <taxon>Magnoliopsida</taxon>
        <taxon>eudicotyledons</taxon>
        <taxon>Gunneridae</taxon>
        <taxon>Pentapetalae</taxon>
        <taxon>rosids</taxon>
        <taxon>Vitales</taxon>
        <taxon>Vitaceae</taxon>
        <taxon>Viteae</taxon>
        <taxon>Vitis</taxon>
    </lineage>
</organism>